<name>A0A0R2B0L0_9LACO</name>
<dbReference type="SUPFAM" id="SSF53335">
    <property type="entry name" value="S-adenosyl-L-methionine-dependent methyltransferases"/>
    <property type="match status" value="1"/>
</dbReference>
<dbReference type="PANTHER" id="PTHR41313:SF1">
    <property type="entry name" value="DNA METHYLASE ADENINE-SPECIFIC DOMAIN-CONTAINING PROTEIN"/>
    <property type="match status" value="1"/>
</dbReference>
<gene>
    <name evidence="2" type="ORF">FC48_GL001219</name>
</gene>
<dbReference type="GO" id="GO:0032259">
    <property type="term" value="P:methylation"/>
    <property type="evidence" value="ECO:0007669"/>
    <property type="project" value="UniProtKB-KW"/>
</dbReference>
<keyword evidence="2" id="KW-0489">Methyltransferase</keyword>
<evidence type="ECO:0000259" key="1">
    <source>
        <dbReference type="Pfam" id="PF21106"/>
    </source>
</evidence>
<dbReference type="Pfam" id="PF21106">
    <property type="entry name" value="YtxK_like"/>
    <property type="match status" value="1"/>
</dbReference>
<dbReference type="InterPro" id="IPR052933">
    <property type="entry name" value="DNA_Protect_Modify"/>
</dbReference>
<dbReference type="PATRIC" id="fig|1423772.3.peg.1307"/>
<evidence type="ECO:0000313" key="2">
    <source>
        <dbReference type="EMBL" id="KRM72290.1"/>
    </source>
</evidence>
<dbReference type="EMBL" id="AYYN01000153">
    <property type="protein sequence ID" value="KRM72290.1"/>
    <property type="molecule type" value="Genomic_DNA"/>
</dbReference>
<dbReference type="PIRSF" id="PIRSF026567">
    <property type="entry name" value="Adenine_mtase_bact_prd"/>
    <property type="match status" value="1"/>
</dbReference>
<dbReference type="GO" id="GO:0003677">
    <property type="term" value="F:DNA binding"/>
    <property type="evidence" value="ECO:0007669"/>
    <property type="project" value="InterPro"/>
</dbReference>
<feature type="domain" description="YtxK-like N-terminal helical" evidence="1">
    <location>
        <begin position="7"/>
        <end position="87"/>
    </location>
</feature>
<dbReference type="Gene3D" id="1.10.150.470">
    <property type="match status" value="1"/>
</dbReference>
<sequence length="336" mass="37601">MALAKVEEKFQLLNEAIELLQENVECSALDALIETFENLLDNGRVHVEDGAPDEATVAKLKDLYQKIDLASLSKEERRSVLQLCLLQAYKREKVQANHQMTPDTIGFLLAYLIEKVGKYTAGLKLLDLTVGTGNLLSAILSTLKKSGWKELDVYGVDNDDTMLALANISAELMQSKTQLVHQDALAELQVPPADIVVADLPIGYYPLDSRVKEYHTSFAKGHSYVHYLLIEQALEQLVAGGWGVFVVPRGMFEAPEAKQLLQVIQAKGYLQGLLNLPQQLFINENSQKSILLLQKKGPHAKQAEPILLGEFPLMKNQLEFVKFMQEIDNWQARNFA</sequence>
<protein>
    <submittedName>
        <fullName evidence="2">Adenine-specific methyltransferase</fullName>
    </submittedName>
</protein>
<dbReference type="Gene3D" id="3.40.50.150">
    <property type="entry name" value="Vaccinia Virus protein VP39"/>
    <property type="match status" value="1"/>
</dbReference>
<proteinExistence type="predicted"/>
<organism evidence="2 3">
    <name type="scientific">Ligilactobacillus murinus DSM 20452 = NBRC 14221</name>
    <dbReference type="NCBI Taxonomy" id="1423772"/>
    <lineage>
        <taxon>Bacteria</taxon>
        <taxon>Bacillati</taxon>
        <taxon>Bacillota</taxon>
        <taxon>Bacilli</taxon>
        <taxon>Lactobacillales</taxon>
        <taxon>Lactobacillaceae</taxon>
        <taxon>Ligilactobacillus</taxon>
    </lineage>
</organism>
<dbReference type="PANTHER" id="PTHR41313">
    <property type="entry name" value="ADENINE-SPECIFIC METHYLTRANSFERASE"/>
    <property type="match status" value="1"/>
</dbReference>
<reference evidence="2 3" key="1">
    <citation type="journal article" date="2015" name="Genome Announc.">
        <title>Expanding the biotechnology potential of lactobacilli through comparative genomics of 213 strains and associated genera.</title>
        <authorList>
            <person name="Sun Z."/>
            <person name="Harris H.M."/>
            <person name="McCann A."/>
            <person name="Guo C."/>
            <person name="Argimon S."/>
            <person name="Zhang W."/>
            <person name="Yang X."/>
            <person name="Jeffery I.B."/>
            <person name="Cooney J.C."/>
            <person name="Kagawa T.F."/>
            <person name="Liu W."/>
            <person name="Song Y."/>
            <person name="Salvetti E."/>
            <person name="Wrobel A."/>
            <person name="Rasinkangas P."/>
            <person name="Parkhill J."/>
            <person name="Rea M.C."/>
            <person name="O'Sullivan O."/>
            <person name="Ritari J."/>
            <person name="Douillard F.P."/>
            <person name="Paul Ross R."/>
            <person name="Yang R."/>
            <person name="Briner A.E."/>
            <person name="Felis G.E."/>
            <person name="de Vos W.M."/>
            <person name="Barrangou R."/>
            <person name="Klaenhammer T.R."/>
            <person name="Caufield P.W."/>
            <person name="Cui Y."/>
            <person name="Zhang H."/>
            <person name="O'Toole P.W."/>
        </authorList>
    </citation>
    <scope>NUCLEOTIDE SEQUENCE [LARGE SCALE GENOMIC DNA]</scope>
    <source>
        <strain evidence="2 3">DSM 20452</strain>
    </source>
</reference>
<dbReference type="RefSeq" id="WP_056959950.1">
    <property type="nucleotide sequence ID" value="NZ_AYYN01000153.1"/>
</dbReference>
<dbReference type="GO" id="GO:0008170">
    <property type="term" value="F:N-methyltransferase activity"/>
    <property type="evidence" value="ECO:0007669"/>
    <property type="project" value="InterPro"/>
</dbReference>
<dbReference type="AlphaFoldDB" id="A0A0R2B0L0"/>
<dbReference type="InterPro" id="IPR029063">
    <property type="entry name" value="SAM-dependent_MTases_sf"/>
</dbReference>
<dbReference type="CDD" id="cd02440">
    <property type="entry name" value="AdoMet_MTases"/>
    <property type="match status" value="1"/>
</dbReference>
<accession>A0A0R2B0L0</accession>
<dbReference type="Proteomes" id="UP000051612">
    <property type="component" value="Unassembled WGS sequence"/>
</dbReference>
<comment type="caution">
    <text evidence="2">The sequence shown here is derived from an EMBL/GenBank/DDBJ whole genome shotgun (WGS) entry which is preliminary data.</text>
</comment>
<dbReference type="InterPro" id="IPR016843">
    <property type="entry name" value="S-AdoMet-dep_Ade-MeTrfase_prd"/>
</dbReference>
<dbReference type="InterPro" id="IPR048375">
    <property type="entry name" value="YtxK-like_N"/>
</dbReference>
<keyword evidence="2" id="KW-0808">Transferase</keyword>
<evidence type="ECO:0000313" key="3">
    <source>
        <dbReference type="Proteomes" id="UP000051612"/>
    </source>
</evidence>